<comment type="caution">
    <text evidence="2">The sequence shown here is derived from an EMBL/GenBank/DDBJ whole genome shotgun (WGS) entry which is preliminary data.</text>
</comment>
<evidence type="ECO:0000313" key="2">
    <source>
        <dbReference type="EMBL" id="MBA8921336.1"/>
    </source>
</evidence>
<proteinExistence type="predicted"/>
<feature type="region of interest" description="Disordered" evidence="1">
    <location>
        <begin position="39"/>
        <end position="64"/>
    </location>
</feature>
<protein>
    <submittedName>
        <fullName evidence="2">Uncharacterized protein</fullName>
    </submittedName>
</protein>
<gene>
    <name evidence="2" type="ORF">HNR24_001269</name>
</gene>
<sequence>MTDDLTQRADKFYELLDQERRYLDAYRAEEAERKATALAEANRAADDRRAARGLPPLPRLSAAEQQEILRDVKNGWGYDDDGGSEDTWRAEYEAATAAQWDPPDEPDEPDYVPYEDFEPPEEVTVDISALSAVETYDEFHDRMLATGHFVRGHRRKWVGHPCNSAASCSELSDVWWPVRLWYRDYRREVAIRDAARIVNADRSDAKIAWVNLPVTMFLTETTNSGLSERRHDLLVSRLVELTREVLESRSFGITSVLELNARDNDARVRRLLEQTGRDWSRMPDHDALMRRLVGQASQDWSHNQLHNPTIGDHRE</sequence>
<organism evidence="2 3">
    <name type="scientific">Nesterenkonia jeotgali</name>
    <dbReference type="NCBI Taxonomy" id="317018"/>
    <lineage>
        <taxon>Bacteria</taxon>
        <taxon>Bacillati</taxon>
        <taxon>Actinomycetota</taxon>
        <taxon>Actinomycetes</taxon>
        <taxon>Micrococcales</taxon>
        <taxon>Micrococcaceae</taxon>
        <taxon>Nesterenkonia</taxon>
    </lineage>
</organism>
<dbReference type="EMBL" id="JACJIH010000001">
    <property type="protein sequence ID" value="MBA8921336.1"/>
    <property type="molecule type" value="Genomic_DNA"/>
</dbReference>
<dbReference type="AlphaFoldDB" id="A0A839FN55"/>
<dbReference type="Proteomes" id="UP000546252">
    <property type="component" value="Unassembled WGS sequence"/>
</dbReference>
<evidence type="ECO:0000256" key="1">
    <source>
        <dbReference type="SAM" id="MobiDB-lite"/>
    </source>
</evidence>
<accession>A0A839FN55</accession>
<name>A0A839FN55_9MICC</name>
<reference evidence="2 3" key="1">
    <citation type="submission" date="2020-08" db="EMBL/GenBank/DDBJ databases">
        <title>Sequencing the genomes of 1000 actinobacteria strains.</title>
        <authorList>
            <person name="Klenk H.-P."/>
        </authorList>
    </citation>
    <scope>NUCLEOTIDE SEQUENCE [LARGE SCALE GENOMIC DNA]</scope>
    <source>
        <strain evidence="2 3">DSM 19081</strain>
    </source>
</reference>
<dbReference type="RefSeq" id="WP_182495351.1">
    <property type="nucleotide sequence ID" value="NZ_BAAAKT010000004.1"/>
</dbReference>
<evidence type="ECO:0000313" key="3">
    <source>
        <dbReference type="Proteomes" id="UP000546252"/>
    </source>
</evidence>